<dbReference type="Gene3D" id="3.30.43.10">
    <property type="entry name" value="Uridine Diphospho-n-acetylenolpyruvylglucosamine Reductase, domain 2"/>
    <property type="match status" value="1"/>
</dbReference>
<reference evidence="18 21" key="3">
    <citation type="submission" date="2019-06" db="EMBL/GenBank/DDBJ databases">
        <title>Whole genome shotgun sequence of Brevibacillus reuszeri NBRC 15719.</title>
        <authorList>
            <person name="Hosoyama A."/>
            <person name="Uohara A."/>
            <person name="Ohji S."/>
            <person name="Ichikawa N."/>
        </authorList>
    </citation>
    <scope>NUCLEOTIDE SEQUENCE [LARGE SCALE GENOMIC DNA]</scope>
    <source>
        <strain evidence="18 21">NBRC 15719</strain>
    </source>
</reference>
<comment type="similarity">
    <text evidence="16">Belongs to the MurB family.</text>
</comment>
<evidence type="ECO:0000256" key="12">
    <source>
        <dbReference type="ARBA" id="ARBA00023002"/>
    </source>
</evidence>
<dbReference type="SUPFAM" id="SSF56194">
    <property type="entry name" value="Uridine diphospho-N-Acetylenolpyruvylglucosamine reductase, MurB, C-terminal domain"/>
    <property type="match status" value="1"/>
</dbReference>
<keyword evidence="13 16" id="KW-0131">Cell cycle</keyword>
<dbReference type="Gene3D" id="3.30.465.10">
    <property type="match status" value="1"/>
</dbReference>
<dbReference type="GO" id="GO:0071949">
    <property type="term" value="F:FAD binding"/>
    <property type="evidence" value="ECO:0007669"/>
    <property type="project" value="InterPro"/>
</dbReference>
<evidence type="ECO:0000259" key="17">
    <source>
        <dbReference type="PROSITE" id="PS51387"/>
    </source>
</evidence>
<name>A0A0K9YVS0_9BACL</name>
<dbReference type="PROSITE" id="PS51387">
    <property type="entry name" value="FAD_PCMH"/>
    <property type="match status" value="1"/>
</dbReference>
<dbReference type="RefSeq" id="WP_049738369.1">
    <property type="nucleotide sequence ID" value="NZ_BJON01000036.1"/>
</dbReference>
<reference evidence="20" key="1">
    <citation type="submission" date="2015-07" db="EMBL/GenBank/DDBJ databases">
        <title>Genome sequencing project for genomic taxonomy and phylogenomics of Bacillus-like bacteria.</title>
        <authorList>
            <person name="Liu B."/>
            <person name="Wang J."/>
            <person name="Zhu Y."/>
            <person name="Liu G."/>
            <person name="Chen Q."/>
            <person name="Chen Z."/>
            <person name="Lan J."/>
            <person name="Che J."/>
            <person name="Ge C."/>
            <person name="Shi H."/>
            <person name="Pan Z."/>
            <person name="Liu X."/>
        </authorList>
    </citation>
    <scope>NUCLEOTIDE SEQUENCE [LARGE SCALE GENOMIC DNA]</scope>
    <source>
        <strain evidence="20">DSM 9887</strain>
    </source>
</reference>
<evidence type="ECO:0000256" key="9">
    <source>
        <dbReference type="ARBA" id="ARBA00022857"/>
    </source>
</evidence>
<dbReference type="PANTHER" id="PTHR21071:SF5">
    <property type="entry name" value="UDP-N-ACETYLENOLPYRUVOYLGLUCOSAMINE REDUCTASE"/>
    <property type="match status" value="1"/>
</dbReference>
<dbReference type="EMBL" id="BJON01000036">
    <property type="protein sequence ID" value="GED72904.1"/>
    <property type="molecule type" value="Genomic_DNA"/>
</dbReference>
<dbReference type="GO" id="GO:0008360">
    <property type="term" value="P:regulation of cell shape"/>
    <property type="evidence" value="ECO:0007669"/>
    <property type="project" value="UniProtKB-KW"/>
</dbReference>
<dbReference type="GO" id="GO:0051301">
    <property type="term" value="P:cell division"/>
    <property type="evidence" value="ECO:0007669"/>
    <property type="project" value="UniProtKB-KW"/>
</dbReference>
<keyword evidence="5 16" id="KW-0963">Cytoplasm</keyword>
<comment type="function">
    <text evidence="2 16">Cell wall formation.</text>
</comment>
<evidence type="ECO:0000256" key="2">
    <source>
        <dbReference type="ARBA" id="ARBA00003921"/>
    </source>
</evidence>
<dbReference type="Gene3D" id="3.90.78.10">
    <property type="entry name" value="UDP-N-acetylenolpyruvoylglucosamine reductase, C-terminal domain"/>
    <property type="match status" value="1"/>
</dbReference>
<dbReference type="InterPro" id="IPR016167">
    <property type="entry name" value="FAD-bd_PCMH_sub1"/>
</dbReference>
<feature type="active site" description="Proton donor" evidence="16">
    <location>
        <position position="223"/>
    </location>
</feature>
<evidence type="ECO:0000256" key="7">
    <source>
        <dbReference type="ARBA" id="ARBA00022630"/>
    </source>
</evidence>
<dbReference type="Pfam" id="PF02873">
    <property type="entry name" value="MurB_C"/>
    <property type="match status" value="1"/>
</dbReference>
<evidence type="ECO:0000256" key="10">
    <source>
        <dbReference type="ARBA" id="ARBA00022960"/>
    </source>
</evidence>
<evidence type="ECO:0000256" key="1">
    <source>
        <dbReference type="ARBA" id="ARBA00001974"/>
    </source>
</evidence>
<dbReference type="GO" id="GO:0009252">
    <property type="term" value="P:peptidoglycan biosynthetic process"/>
    <property type="evidence" value="ECO:0007669"/>
    <property type="project" value="UniProtKB-UniRule"/>
</dbReference>
<dbReference type="HAMAP" id="MF_00037">
    <property type="entry name" value="MurB"/>
    <property type="match status" value="1"/>
</dbReference>
<accession>A0A0K9YVS0</accession>
<evidence type="ECO:0000256" key="6">
    <source>
        <dbReference type="ARBA" id="ARBA00022618"/>
    </source>
</evidence>
<dbReference type="NCBIfam" id="TIGR00179">
    <property type="entry name" value="murB"/>
    <property type="match status" value="1"/>
</dbReference>
<comment type="cofactor">
    <cofactor evidence="1 16">
        <name>FAD</name>
        <dbReference type="ChEBI" id="CHEBI:57692"/>
    </cofactor>
</comment>
<dbReference type="InterPro" id="IPR036318">
    <property type="entry name" value="FAD-bd_PCMH-like_sf"/>
</dbReference>
<dbReference type="InterPro" id="IPR003170">
    <property type="entry name" value="MurB"/>
</dbReference>
<comment type="subcellular location">
    <subcellularLocation>
        <location evidence="3 16">Cytoplasm</location>
    </subcellularLocation>
</comment>
<keyword evidence="12 16" id="KW-0560">Oxidoreductase</keyword>
<sequence length="300" mass="32726">MSFELSFRELETQIMRNEPLARHTTWKIGGPADYVITPKTKSGLIEVIQTLTDLRIPWMVLGKGSNLLVTDKGYRGAIIKLHEALDYAHFEGNIIRAGAAFSLIKLAVLAGKHGLSGFEFAGGIPGTVGGAVYMNAGANGSDISRIFQSAEVILDSGEVRTMFADELQFAYRHSSLQKQRTAVITEASFQLVAQDSDTIKRRLTQNKETRLKTQPLPFDCAGSVFRNPPNGYAAKLIEEAGLKGKRFGEAEVSSKHANFIINTGQASAADVLALISHIQEQVSSQFHIQLVPEIIVVGEK</sequence>
<feature type="active site" evidence="16">
    <location>
        <position position="293"/>
    </location>
</feature>
<evidence type="ECO:0000256" key="4">
    <source>
        <dbReference type="ARBA" id="ARBA00004752"/>
    </source>
</evidence>
<dbReference type="OrthoDB" id="9804753at2"/>
<protein>
    <recommendedName>
        <fullName evidence="16">UDP-N-acetylenolpyruvoylglucosamine reductase</fullName>
        <ecNumber evidence="16">1.3.1.98</ecNumber>
    </recommendedName>
    <alternativeName>
        <fullName evidence="16">UDP-N-acetylmuramate dehydrogenase</fullName>
    </alternativeName>
</protein>
<dbReference type="InterPro" id="IPR016169">
    <property type="entry name" value="FAD-bd_PCMH_sub2"/>
</dbReference>
<dbReference type="Proteomes" id="UP000319578">
    <property type="component" value="Unassembled WGS sequence"/>
</dbReference>
<dbReference type="Pfam" id="PF01565">
    <property type="entry name" value="FAD_binding_4"/>
    <property type="match status" value="1"/>
</dbReference>
<dbReference type="InterPro" id="IPR006094">
    <property type="entry name" value="Oxid_FAD_bind_N"/>
</dbReference>
<keyword evidence="14 16" id="KW-0961">Cell wall biogenesis/degradation</keyword>
<evidence type="ECO:0000256" key="15">
    <source>
        <dbReference type="ARBA" id="ARBA00048914"/>
    </source>
</evidence>
<dbReference type="GO" id="GO:0008762">
    <property type="term" value="F:UDP-N-acetylmuramate dehydrogenase activity"/>
    <property type="evidence" value="ECO:0007669"/>
    <property type="project" value="UniProtKB-UniRule"/>
</dbReference>
<keyword evidence="10 16" id="KW-0133">Cell shape</keyword>
<dbReference type="PANTHER" id="PTHR21071">
    <property type="entry name" value="UDP-N-ACETYLENOLPYRUVOYLGLUCOSAMINE REDUCTASE"/>
    <property type="match status" value="1"/>
</dbReference>
<feature type="domain" description="FAD-binding PCMH-type" evidence="17">
    <location>
        <begin position="27"/>
        <end position="194"/>
    </location>
</feature>
<dbReference type="Proteomes" id="UP000036834">
    <property type="component" value="Unassembled WGS sequence"/>
</dbReference>
<comment type="caution">
    <text evidence="19">The sequence shown here is derived from an EMBL/GenBank/DDBJ whole genome shotgun (WGS) entry which is preliminary data.</text>
</comment>
<dbReference type="GO" id="GO:0005829">
    <property type="term" value="C:cytosol"/>
    <property type="evidence" value="ECO:0007669"/>
    <property type="project" value="TreeGrafter"/>
</dbReference>
<evidence type="ECO:0000256" key="14">
    <source>
        <dbReference type="ARBA" id="ARBA00023316"/>
    </source>
</evidence>
<comment type="catalytic activity">
    <reaction evidence="15 16">
        <text>UDP-N-acetyl-alpha-D-muramate + NADP(+) = UDP-N-acetyl-3-O-(1-carboxyvinyl)-alpha-D-glucosamine + NADPH + H(+)</text>
        <dbReference type="Rhea" id="RHEA:12248"/>
        <dbReference type="ChEBI" id="CHEBI:15378"/>
        <dbReference type="ChEBI" id="CHEBI:57783"/>
        <dbReference type="ChEBI" id="CHEBI:58349"/>
        <dbReference type="ChEBI" id="CHEBI:68483"/>
        <dbReference type="ChEBI" id="CHEBI:70757"/>
        <dbReference type="EC" id="1.3.1.98"/>
    </reaction>
</comment>
<keyword evidence="9 16" id="KW-0521">NADP</keyword>
<keyword evidence="6 16" id="KW-0132">Cell division</keyword>
<evidence type="ECO:0000313" key="19">
    <source>
        <dbReference type="EMBL" id="KNB72320.1"/>
    </source>
</evidence>
<evidence type="ECO:0000313" key="20">
    <source>
        <dbReference type="Proteomes" id="UP000036834"/>
    </source>
</evidence>
<dbReference type="PATRIC" id="fig|54915.3.peg.1049"/>
<evidence type="ECO:0000256" key="13">
    <source>
        <dbReference type="ARBA" id="ARBA00023306"/>
    </source>
</evidence>
<dbReference type="AlphaFoldDB" id="A0A0K9YVS0"/>
<keyword evidence="7 16" id="KW-0285">Flavoprotein</keyword>
<gene>
    <name evidence="16" type="primary">murB</name>
    <name evidence="18" type="synonym">murB_2</name>
    <name evidence="19" type="ORF">ADS79_10525</name>
    <name evidence="18" type="ORF">BRE01_66060</name>
</gene>
<dbReference type="STRING" id="54915.ADS79_10525"/>
<evidence type="ECO:0000256" key="8">
    <source>
        <dbReference type="ARBA" id="ARBA00022827"/>
    </source>
</evidence>
<evidence type="ECO:0000256" key="5">
    <source>
        <dbReference type="ARBA" id="ARBA00022490"/>
    </source>
</evidence>
<keyword evidence="11 16" id="KW-0573">Peptidoglycan synthesis</keyword>
<dbReference type="InterPro" id="IPR016166">
    <property type="entry name" value="FAD-bd_PCMH"/>
</dbReference>
<organism evidence="19 20">
    <name type="scientific">Brevibacillus reuszeri</name>
    <dbReference type="NCBI Taxonomy" id="54915"/>
    <lineage>
        <taxon>Bacteria</taxon>
        <taxon>Bacillati</taxon>
        <taxon>Bacillota</taxon>
        <taxon>Bacilli</taxon>
        <taxon>Bacillales</taxon>
        <taxon>Paenibacillaceae</taxon>
        <taxon>Brevibacillus</taxon>
    </lineage>
</organism>
<evidence type="ECO:0000256" key="16">
    <source>
        <dbReference type="HAMAP-Rule" id="MF_00037"/>
    </source>
</evidence>
<dbReference type="UniPathway" id="UPA00219"/>
<dbReference type="InterPro" id="IPR036635">
    <property type="entry name" value="MurB_C_sf"/>
</dbReference>
<evidence type="ECO:0000256" key="3">
    <source>
        <dbReference type="ARBA" id="ARBA00004496"/>
    </source>
</evidence>
<evidence type="ECO:0000313" key="21">
    <source>
        <dbReference type="Proteomes" id="UP000319578"/>
    </source>
</evidence>
<dbReference type="GO" id="GO:0071555">
    <property type="term" value="P:cell wall organization"/>
    <property type="evidence" value="ECO:0007669"/>
    <property type="project" value="UniProtKB-KW"/>
</dbReference>
<comment type="pathway">
    <text evidence="4 16">Cell wall biogenesis; peptidoglycan biosynthesis.</text>
</comment>
<dbReference type="EC" id="1.3.1.98" evidence="16"/>
<evidence type="ECO:0000256" key="11">
    <source>
        <dbReference type="ARBA" id="ARBA00022984"/>
    </source>
</evidence>
<dbReference type="EMBL" id="LGIQ01000007">
    <property type="protein sequence ID" value="KNB72320.1"/>
    <property type="molecule type" value="Genomic_DNA"/>
</dbReference>
<keyword evidence="21" id="KW-1185">Reference proteome</keyword>
<reference evidence="19" key="2">
    <citation type="submission" date="2015-07" db="EMBL/GenBank/DDBJ databases">
        <title>MeaNS - Measles Nucleotide Surveillance Program.</title>
        <authorList>
            <person name="Tran T."/>
            <person name="Druce J."/>
        </authorList>
    </citation>
    <scope>NUCLEOTIDE SEQUENCE</scope>
    <source>
        <strain evidence="19">DSM 9887</strain>
    </source>
</reference>
<evidence type="ECO:0000313" key="18">
    <source>
        <dbReference type="EMBL" id="GED72904.1"/>
    </source>
</evidence>
<proteinExistence type="inferred from homology"/>
<dbReference type="NCBIfam" id="NF010480">
    <property type="entry name" value="PRK13905.1"/>
    <property type="match status" value="1"/>
</dbReference>
<feature type="active site" evidence="16">
    <location>
        <position position="172"/>
    </location>
</feature>
<dbReference type="InterPro" id="IPR011601">
    <property type="entry name" value="MurB_C"/>
</dbReference>
<keyword evidence="8 16" id="KW-0274">FAD</keyword>
<dbReference type="SUPFAM" id="SSF56176">
    <property type="entry name" value="FAD-binding/transporter-associated domain-like"/>
    <property type="match status" value="1"/>
</dbReference>